<evidence type="ECO:0000313" key="3">
    <source>
        <dbReference type="Proteomes" id="UP000708208"/>
    </source>
</evidence>
<feature type="compositionally biased region" description="Acidic residues" evidence="1">
    <location>
        <begin position="145"/>
        <end position="159"/>
    </location>
</feature>
<dbReference type="AlphaFoldDB" id="A0A8J2PKL6"/>
<organism evidence="2 3">
    <name type="scientific">Allacma fusca</name>
    <dbReference type="NCBI Taxonomy" id="39272"/>
    <lineage>
        <taxon>Eukaryota</taxon>
        <taxon>Metazoa</taxon>
        <taxon>Ecdysozoa</taxon>
        <taxon>Arthropoda</taxon>
        <taxon>Hexapoda</taxon>
        <taxon>Collembola</taxon>
        <taxon>Symphypleona</taxon>
        <taxon>Sminthuridae</taxon>
        <taxon>Allacma</taxon>
    </lineage>
</organism>
<comment type="caution">
    <text evidence="2">The sequence shown here is derived from an EMBL/GenBank/DDBJ whole genome shotgun (WGS) entry which is preliminary data.</text>
</comment>
<dbReference type="Proteomes" id="UP000708208">
    <property type="component" value="Unassembled WGS sequence"/>
</dbReference>
<protein>
    <submittedName>
        <fullName evidence="2">Uncharacterized protein</fullName>
    </submittedName>
</protein>
<feature type="region of interest" description="Disordered" evidence="1">
    <location>
        <begin position="133"/>
        <end position="159"/>
    </location>
</feature>
<sequence>MSLVETMMFFLNHGCKRLTFPLRARLLEFGSTWSGLYVRYYVCDPSCPMDQCEDELEDETSKVCTLIIETDPDGSYVTFPNKCAFDCANKCYEYQLTSKPGGCEPKPKAHEGRNNLDLISEFLKEADPIVPAIPQTQKPKIQVISEDDEDEGADDDEGD</sequence>
<evidence type="ECO:0000313" key="2">
    <source>
        <dbReference type="EMBL" id="CAG7817274.1"/>
    </source>
</evidence>
<proteinExistence type="predicted"/>
<accession>A0A8J2PKL6</accession>
<reference evidence="2" key="1">
    <citation type="submission" date="2021-06" db="EMBL/GenBank/DDBJ databases">
        <authorList>
            <person name="Hodson N. C."/>
            <person name="Mongue J. A."/>
            <person name="Jaron S. K."/>
        </authorList>
    </citation>
    <scope>NUCLEOTIDE SEQUENCE</scope>
</reference>
<dbReference type="EMBL" id="CAJVCH010390316">
    <property type="protein sequence ID" value="CAG7817274.1"/>
    <property type="molecule type" value="Genomic_DNA"/>
</dbReference>
<gene>
    <name evidence="2" type="ORF">AFUS01_LOCUS27852</name>
</gene>
<keyword evidence="3" id="KW-1185">Reference proteome</keyword>
<evidence type="ECO:0000256" key="1">
    <source>
        <dbReference type="SAM" id="MobiDB-lite"/>
    </source>
</evidence>
<feature type="non-terminal residue" evidence="2">
    <location>
        <position position="159"/>
    </location>
</feature>
<name>A0A8J2PKL6_9HEXA</name>